<keyword evidence="1" id="KW-1133">Transmembrane helix</keyword>
<dbReference type="RefSeq" id="WP_191188349.1">
    <property type="nucleotide sequence ID" value="NZ_JACWMY010000003.1"/>
</dbReference>
<feature type="transmembrane region" description="Helical" evidence="1">
    <location>
        <begin position="6"/>
        <end position="25"/>
    </location>
</feature>
<accession>A0ABR7WQA9</accession>
<keyword evidence="3" id="KW-1185">Reference proteome</keyword>
<dbReference type="Proteomes" id="UP000606600">
    <property type="component" value="Unassembled WGS sequence"/>
</dbReference>
<keyword evidence="1" id="KW-0812">Transmembrane</keyword>
<evidence type="ECO:0000256" key="1">
    <source>
        <dbReference type="SAM" id="Phobius"/>
    </source>
</evidence>
<feature type="transmembrane region" description="Helical" evidence="1">
    <location>
        <begin position="99"/>
        <end position="116"/>
    </location>
</feature>
<feature type="transmembrane region" description="Helical" evidence="1">
    <location>
        <begin position="46"/>
        <end position="69"/>
    </location>
</feature>
<protein>
    <submittedName>
        <fullName evidence="2">DoxX family protein</fullName>
    </submittedName>
</protein>
<reference evidence="2 3" key="1">
    <citation type="submission" date="2020-09" db="EMBL/GenBank/DDBJ databases">
        <title>Novel species of Mucilaginibacter isolated from a glacier on the Tibetan Plateau.</title>
        <authorList>
            <person name="Liu Q."/>
            <person name="Xin Y.-H."/>
        </authorList>
    </citation>
    <scope>NUCLEOTIDE SEQUENCE [LARGE SCALE GENOMIC DNA]</scope>
    <source>
        <strain evidence="2 3">ZT4R22</strain>
    </source>
</reference>
<proteinExistence type="predicted"/>
<sequence>MKIAMIIVRTLMGLMFLFASVVVLFKIDMGKMPEMSEANKTFMAGIMASGYLMTFIKVTELVCAIAFLIGRFVPLATVVIFPITLNILLTHIFVAPEGILMAVLLLIGNLFLAWYYRKNYEPLLAMK</sequence>
<feature type="transmembrane region" description="Helical" evidence="1">
    <location>
        <begin position="75"/>
        <end position="94"/>
    </location>
</feature>
<dbReference type="EMBL" id="JACWMY010000003">
    <property type="protein sequence ID" value="MBD1363682.1"/>
    <property type="molecule type" value="Genomic_DNA"/>
</dbReference>
<name>A0ABR7WQA9_9SPHI</name>
<comment type="caution">
    <text evidence="2">The sequence shown here is derived from an EMBL/GenBank/DDBJ whole genome shotgun (WGS) entry which is preliminary data.</text>
</comment>
<evidence type="ECO:0000313" key="2">
    <source>
        <dbReference type="EMBL" id="MBD1363682.1"/>
    </source>
</evidence>
<organism evidence="2 3">
    <name type="scientific">Mucilaginibacter pankratovii</name>
    <dbReference type="NCBI Taxonomy" id="2772110"/>
    <lineage>
        <taxon>Bacteria</taxon>
        <taxon>Pseudomonadati</taxon>
        <taxon>Bacteroidota</taxon>
        <taxon>Sphingobacteriia</taxon>
        <taxon>Sphingobacteriales</taxon>
        <taxon>Sphingobacteriaceae</taxon>
        <taxon>Mucilaginibacter</taxon>
    </lineage>
</organism>
<gene>
    <name evidence="2" type="ORF">IDJ77_07660</name>
</gene>
<evidence type="ECO:0000313" key="3">
    <source>
        <dbReference type="Proteomes" id="UP000606600"/>
    </source>
</evidence>
<keyword evidence="1" id="KW-0472">Membrane</keyword>